<organism evidence="10 11">
    <name type="scientific">Diplodia seriata</name>
    <dbReference type="NCBI Taxonomy" id="420778"/>
    <lineage>
        <taxon>Eukaryota</taxon>
        <taxon>Fungi</taxon>
        <taxon>Dikarya</taxon>
        <taxon>Ascomycota</taxon>
        <taxon>Pezizomycotina</taxon>
        <taxon>Dothideomycetes</taxon>
        <taxon>Dothideomycetes incertae sedis</taxon>
        <taxon>Botryosphaeriales</taxon>
        <taxon>Botryosphaeriaceae</taxon>
        <taxon>Diplodia</taxon>
    </lineage>
</organism>
<feature type="domain" description="FAD dependent oxidoreductase" evidence="9">
    <location>
        <begin position="7"/>
        <end position="441"/>
    </location>
</feature>
<feature type="transmembrane region" description="Helical" evidence="7">
    <location>
        <begin position="641"/>
        <end position="659"/>
    </location>
</feature>
<dbReference type="SUPFAM" id="SSF51905">
    <property type="entry name" value="FAD/NAD(P)-binding domain"/>
    <property type="match status" value="1"/>
</dbReference>
<dbReference type="InterPro" id="IPR011701">
    <property type="entry name" value="MFS"/>
</dbReference>
<dbReference type="GeneID" id="92014311"/>
<dbReference type="PANTHER" id="PTHR43791:SF103">
    <property type="entry name" value="MAJOR FACILITATOR SUPERFAMILY (MFS) PROFILE DOMAIN-CONTAINING PROTEIN-RELATED"/>
    <property type="match status" value="1"/>
</dbReference>
<feature type="transmembrane region" description="Helical" evidence="7">
    <location>
        <begin position="810"/>
        <end position="830"/>
    </location>
</feature>
<evidence type="ECO:0000259" key="9">
    <source>
        <dbReference type="Pfam" id="PF01266"/>
    </source>
</evidence>
<feature type="compositionally biased region" description="Polar residues" evidence="6">
    <location>
        <begin position="463"/>
        <end position="475"/>
    </location>
</feature>
<dbReference type="InterPro" id="IPR036259">
    <property type="entry name" value="MFS_trans_sf"/>
</dbReference>
<dbReference type="Gene3D" id="3.50.50.60">
    <property type="entry name" value="FAD/NAD(P)-binding domain"/>
    <property type="match status" value="1"/>
</dbReference>
<feature type="transmembrane region" description="Helical" evidence="7">
    <location>
        <begin position="549"/>
        <end position="569"/>
    </location>
</feature>
<comment type="subcellular location">
    <subcellularLocation>
        <location evidence="1">Membrane</location>
        <topology evidence="1">Multi-pass membrane protein</topology>
    </subcellularLocation>
</comment>
<feature type="transmembrane region" description="Helical" evidence="7">
    <location>
        <begin position="581"/>
        <end position="599"/>
    </location>
</feature>
<feature type="compositionally biased region" description="Basic and acidic residues" evidence="6">
    <location>
        <begin position="445"/>
        <end position="461"/>
    </location>
</feature>
<comment type="caution">
    <text evidence="10">The sequence shown here is derived from an EMBL/GenBank/DDBJ whole genome shotgun (WGS) entry which is preliminary data.</text>
</comment>
<dbReference type="InterPro" id="IPR036188">
    <property type="entry name" value="FAD/NAD-bd_sf"/>
</dbReference>
<evidence type="ECO:0000256" key="1">
    <source>
        <dbReference type="ARBA" id="ARBA00004141"/>
    </source>
</evidence>
<feature type="transmembrane region" description="Helical" evidence="7">
    <location>
        <begin position="870"/>
        <end position="891"/>
    </location>
</feature>
<protein>
    <recommendedName>
        <fullName evidence="9">FAD dependent oxidoreductase domain-containing protein</fullName>
    </recommendedName>
</protein>
<proteinExistence type="predicted"/>
<keyword evidence="3 7" id="KW-0812">Transmembrane</keyword>
<reference evidence="10 11" key="1">
    <citation type="submission" date="2024-02" db="EMBL/GenBank/DDBJ databases">
        <title>De novo assembly and annotation of 12 fungi associated with fruit tree decline syndrome in Ontario, Canada.</title>
        <authorList>
            <person name="Sulman M."/>
            <person name="Ellouze W."/>
            <person name="Ilyukhin E."/>
        </authorList>
    </citation>
    <scope>NUCLEOTIDE SEQUENCE [LARGE SCALE GENOMIC DNA]</scope>
    <source>
        <strain evidence="10 11">FDS-637</strain>
    </source>
</reference>
<dbReference type="Gene3D" id="3.30.9.10">
    <property type="entry name" value="D-Amino Acid Oxidase, subunit A, domain 2"/>
    <property type="match status" value="1"/>
</dbReference>
<evidence type="ECO:0000256" key="4">
    <source>
        <dbReference type="ARBA" id="ARBA00022989"/>
    </source>
</evidence>
<feature type="transmembrane region" description="Helical" evidence="7">
    <location>
        <begin position="786"/>
        <end position="804"/>
    </location>
</feature>
<gene>
    <name evidence="10" type="ORF">SLS55_010226</name>
</gene>
<sequence length="976" mass="107750">MGESKTVAIVGAGIFGLSLALALKERGHKVTVFDQHKYDENGYQPDRDDAIQAASVDANKIFRASYGTKLHYQRLALESRDAWRSLNETLKHEYPPPADADATRDLFVECGMLRVQPTAALGALEKETLANMERAGLRDTQFVESSSADRERAASRGWGAKLLAFEIAGASEHGTYEAVLDSLAGFTKCSQACAYFQKTAAAKGVEFRFGAGEGAFGSIVEESVSTQKRATGLRTRDGLVHRADVVVVAAGSFSTQLLPELSYHLESSGGSIATFKIDRTYKFLWDKYSPEQFPVLTWKSAPRDGNGQDTGSVYAFPRTSDGLVKIGYRGIKVCSVRGLALKPPSGTPFTQGDQWSVPLPPADPAILPQAAVNAIRHFVSIFLPEFKDAPFHSTKLCWYTDSLDNSFVIDYVPTYADGSVFVCTGGSGHGAKFLPVLGEYANETVKRGSEDDSGTTKEAEKGTSPSDHPANSQHAVSAGDIDDTTVFYNLNKDKVKPLTPDAESSLVRKNFWFLLAQTWWIAFCIHLDKSTLSQASTMGIFKDVKMSKAEYNNLFVVFYTGYLVALWPGAIISQRVGQKHFITGSLFLWALLLGMHPLVKTGKQLIGLRFLLGVTESQIVPSTTVVHQAFFPPKKSPWVQLLWWASGSFANVLLTMVAYKLIKDDGVGELVGGISSWKWLHIVCVIITMAVFVPLVIFLPNSPVDAKWLSTEEKVHTIAMIRRDHAGISNSTFKWSQVRECFTDPKSWLFIFHMFFNELPNNTSQQLPLIVVGFGFTPAESALFNIAKPLIGSFLILVSAWMLYSTRLGTGYTCAISYIPCFVGGIIELASPWSNKIALVVGTQISTFKPSYLLGLSWAGTTTTGYTKKLFVLSSCVVAASVANIISPEFWQDAYKPRYRLPWAFMTAFWLVSPAMCLVIRWYLVRENGRRRRRLLEEVGEASEGDVFDTGSRVIGIGNEDLDQTDRRNLRFVYPL</sequence>
<dbReference type="EMBL" id="JAJVCZ030000012">
    <property type="protein sequence ID" value="KAL0253254.1"/>
    <property type="molecule type" value="Genomic_DNA"/>
</dbReference>
<keyword evidence="2" id="KW-0813">Transport</keyword>
<feature type="transmembrane region" description="Helical" evidence="7">
    <location>
        <begin position="679"/>
        <end position="699"/>
    </location>
</feature>
<evidence type="ECO:0000256" key="6">
    <source>
        <dbReference type="SAM" id="MobiDB-lite"/>
    </source>
</evidence>
<feature type="region of interest" description="Disordered" evidence="6">
    <location>
        <begin position="445"/>
        <end position="476"/>
    </location>
</feature>
<feature type="chain" id="PRO_5047404219" description="FAD dependent oxidoreductase domain-containing protein" evidence="8">
    <location>
        <begin position="23"/>
        <end position="976"/>
    </location>
</feature>
<keyword evidence="4 7" id="KW-1133">Transmembrane helix</keyword>
<dbReference type="Pfam" id="PF07690">
    <property type="entry name" value="MFS_1"/>
    <property type="match status" value="1"/>
</dbReference>
<evidence type="ECO:0000256" key="2">
    <source>
        <dbReference type="ARBA" id="ARBA00022448"/>
    </source>
</evidence>
<dbReference type="Gene3D" id="1.20.1250.20">
    <property type="entry name" value="MFS general substrate transporter like domains"/>
    <property type="match status" value="1"/>
</dbReference>
<dbReference type="InterPro" id="IPR006076">
    <property type="entry name" value="FAD-dep_OxRdtase"/>
</dbReference>
<accession>A0ABR3C137</accession>
<keyword evidence="8" id="KW-0732">Signal</keyword>
<keyword evidence="11" id="KW-1185">Reference proteome</keyword>
<keyword evidence="5 7" id="KW-0472">Membrane</keyword>
<evidence type="ECO:0000256" key="5">
    <source>
        <dbReference type="ARBA" id="ARBA00023136"/>
    </source>
</evidence>
<dbReference type="Pfam" id="PF01266">
    <property type="entry name" value="DAO"/>
    <property type="match status" value="1"/>
</dbReference>
<feature type="signal peptide" evidence="8">
    <location>
        <begin position="1"/>
        <end position="22"/>
    </location>
</feature>
<evidence type="ECO:0000256" key="7">
    <source>
        <dbReference type="SAM" id="Phobius"/>
    </source>
</evidence>
<evidence type="ECO:0000256" key="3">
    <source>
        <dbReference type="ARBA" id="ARBA00022692"/>
    </source>
</evidence>
<dbReference type="SUPFAM" id="SSF103473">
    <property type="entry name" value="MFS general substrate transporter"/>
    <property type="match status" value="1"/>
</dbReference>
<name>A0ABR3C137_9PEZI</name>
<evidence type="ECO:0000313" key="10">
    <source>
        <dbReference type="EMBL" id="KAL0253254.1"/>
    </source>
</evidence>
<evidence type="ECO:0000313" key="11">
    <source>
        <dbReference type="Proteomes" id="UP001430584"/>
    </source>
</evidence>
<feature type="transmembrane region" description="Helical" evidence="7">
    <location>
        <begin position="903"/>
        <end position="924"/>
    </location>
</feature>
<dbReference type="PANTHER" id="PTHR43791">
    <property type="entry name" value="PERMEASE-RELATED"/>
    <property type="match status" value="1"/>
</dbReference>
<evidence type="ECO:0000256" key="8">
    <source>
        <dbReference type="SAM" id="SignalP"/>
    </source>
</evidence>
<dbReference type="Proteomes" id="UP001430584">
    <property type="component" value="Unassembled WGS sequence"/>
</dbReference>
<dbReference type="RefSeq" id="XP_066627898.1">
    <property type="nucleotide sequence ID" value="XM_066781615.1"/>
</dbReference>